<keyword evidence="3" id="KW-0645">Protease</keyword>
<dbReference type="RefSeq" id="WP_343993630.1">
    <property type="nucleotide sequence ID" value="NZ_BAAALG010000007.1"/>
</dbReference>
<dbReference type="NCBIfam" id="TIGR02227">
    <property type="entry name" value="sigpep_I_bact"/>
    <property type="match status" value="1"/>
</dbReference>
<evidence type="ECO:0000256" key="1">
    <source>
        <dbReference type="ARBA" id="ARBA00004401"/>
    </source>
</evidence>
<feature type="domain" description="Peptidase S26" evidence="5">
    <location>
        <begin position="3"/>
        <end position="172"/>
    </location>
</feature>
<comment type="caution">
    <text evidence="6">The sequence shown here is derived from an EMBL/GenBank/DDBJ whole genome shotgun (WGS) entry which is preliminary data.</text>
</comment>
<evidence type="ECO:0000259" key="5">
    <source>
        <dbReference type="Pfam" id="PF10502"/>
    </source>
</evidence>
<evidence type="ECO:0000256" key="3">
    <source>
        <dbReference type="RuleBase" id="RU362042"/>
    </source>
</evidence>
<dbReference type="EC" id="3.4.21.89" evidence="3"/>
<dbReference type="EMBL" id="BAAALG010000007">
    <property type="protein sequence ID" value="GAA1100794.1"/>
    <property type="molecule type" value="Genomic_DNA"/>
</dbReference>
<gene>
    <name evidence="6" type="ORF">GCM10009668_18550</name>
</gene>
<keyword evidence="3" id="KW-0378">Hydrolase</keyword>
<dbReference type="Proteomes" id="UP001501581">
    <property type="component" value="Unassembled WGS sequence"/>
</dbReference>
<dbReference type="InterPro" id="IPR019533">
    <property type="entry name" value="Peptidase_S26"/>
</dbReference>
<dbReference type="InterPro" id="IPR000223">
    <property type="entry name" value="Pept_S26A_signal_pept_1"/>
</dbReference>
<evidence type="ECO:0000256" key="2">
    <source>
        <dbReference type="ARBA" id="ARBA00009370"/>
    </source>
</evidence>
<reference evidence="7" key="1">
    <citation type="journal article" date="2019" name="Int. J. Syst. Evol. Microbiol.">
        <title>The Global Catalogue of Microorganisms (GCM) 10K type strain sequencing project: providing services to taxonomists for standard genome sequencing and annotation.</title>
        <authorList>
            <consortium name="The Broad Institute Genomics Platform"/>
            <consortium name="The Broad Institute Genome Sequencing Center for Infectious Disease"/>
            <person name="Wu L."/>
            <person name="Ma J."/>
        </authorList>
    </citation>
    <scope>NUCLEOTIDE SEQUENCE [LARGE SCALE GENOMIC DNA]</scope>
    <source>
        <strain evidence="7">JCM 13008</strain>
    </source>
</reference>
<evidence type="ECO:0000313" key="6">
    <source>
        <dbReference type="EMBL" id="GAA1100794.1"/>
    </source>
</evidence>
<comment type="catalytic activity">
    <reaction evidence="3">
        <text>Cleavage of hydrophobic, N-terminal signal or leader sequences from secreted and periplasmic proteins.</text>
        <dbReference type="EC" id="3.4.21.89"/>
    </reaction>
</comment>
<organism evidence="6 7">
    <name type="scientific">Nocardioides dubius</name>
    <dbReference type="NCBI Taxonomy" id="317019"/>
    <lineage>
        <taxon>Bacteria</taxon>
        <taxon>Bacillati</taxon>
        <taxon>Actinomycetota</taxon>
        <taxon>Actinomycetes</taxon>
        <taxon>Propionibacteriales</taxon>
        <taxon>Nocardioidaceae</taxon>
        <taxon>Nocardioides</taxon>
    </lineage>
</organism>
<keyword evidence="7" id="KW-1185">Reference proteome</keyword>
<sequence length="176" mass="18962">MRRRWIAVAALLVSVPVTATATGWRLVEITSDSMSPGLRTGDRVITAPLREGPARGDVVVFTPPEAWRSAYSRWQQGRTAPERMVKRVVAIGGDDVECCAADGRLVVNGEALTEPYLAEEPGRGNTPTYRITVPAGRLWLLGDNRDDSFDSSIVRALTGQGAVTQDAVTGRVLGTD</sequence>
<dbReference type="CDD" id="cd06530">
    <property type="entry name" value="S26_SPase_I"/>
    <property type="match status" value="1"/>
</dbReference>
<feature type="signal peptide" evidence="4">
    <location>
        <begin position="1"/>
        <end position="19"/>
    </location>
</feature>
<dbReference type="Pfam" id="PF10502">
    <property type="entry name" value="Peptidase_S26"/>
    <property type="match status" value="1"/>
</dbReference>
<dbReference type="PANTHER" id="PTHR43390:SF1">
    <property type="entry name" value="CHLOROPLAST PROCESSING PEPTIDASE"/>
    <property type="match status" value="1"/>
</dbReference>
<dbReference type="PRINTS" id="PR00727">
    <property type="entry name" value="LEADERPTASE"/>
</dbReference>
<feature type="chain" id="PRO_5046302203" description="Signal peptidase I" evidence="4">
    <location>
        <begin position="20"/>
        <end position="176"/>
    </location>
</feature>
<name>A0ABP4EDV3_9ACTN</name>
<dbReference type="Gene3D" id="2.10.109.10">
    <property type="entry name" value="Umud Fragment, subunit A"/>
    <property type="match status" value="1"/>
</dbReference>
<evidence type="ECO:0000313" key="7">
    <source>
        <dbReference type="Proteomes" id="UP001501581"/>
    </source>
</evidence>
<dbReference type="InterPro" id="IPR036286">
    <property type="entry name" value="LexA/Signal_pep-like_sf"/>
</dbReference>
<keyword evidence="4" id="KW-0732">Signal</keyword>
<proteinExistence type="inferred from homology"/>
<evidence type="ECO:0000256" key="4">
    <source>
        <dbReference type="SAM" id="SignalP"/>
    </source>
</evidence>
<dbReference type="PANTHER" id="PTHR43390">
    <property type="entry name" value="SIGNAL PEPTIDASE I"/>
    <property type="match status" value="1"/>
</dbReference>
<dbReference type="SUPFAM" id="SSF51306">
    <property type="entry name" value="LexA/Signal peptidase"/>
    <property type="match status" value="1"/>
</dbReference>
<accession>A0ABP4EDV3</accession>
<protein>
    <recommendedName>
        <fullName evidence="3">Signal peptidase I</fullName>
        <ecNumber evidence="3">3.4.21.89</ecNumber>
    </recommendedName>
</protein>
<comment type="subcellular location">
    <subcellularLocation>
        <location evidence="1">Cell membrane</location>
        <topology evidence="1">Single-pass type II membrane protein</topology>
    </subcellularLocation>
    <subcellularLocation>
        <location evidence="3">Membrane</location>
        <topology evidence="3">Single-pass type II membrane protein</topology>
    </subcellularLocation>
</comment>
<comment type="similarity">
    <text evidence="2 3">Belongs to the peptidase S26 family.</text>
</comment>